<keyword evidence="2" id="KW-1185">Reference proteome</keyword>
<protein>
    <submittedName>
        <fullName evidence="1">Uncharacterized protein</fullName>
    </submittedName>
</protein>
<evidence type="ECO:0000313" key="1">
    <source>
        <dbReference type="EMBL" id="KAK1861294.1"/>
    </source>
</evidence>
<sequence>MVAGMEAAMKITKLGEDNHVTWFADVEQVLKIKNCWEAVDTDPPAAIAEALAAEGGIPSKADLTLTLAAADTTATERTIIRGQLRALEWRRNDEVAKALMHLNVKSIHHATFRLASTGREVWVQLQQAFRSRGLARAMDMRRQLTGMRMEAGEGITEYINRGSMLCYEMRQLQEAPQEIDLVAALLSGLPAEYDTTVELLELLELTSLSEVTERLITAEVKHKRMARGTEFPSTCNRVGATGAPANMGRT</sequence>
<dbReference type="EMBL" id="CM020618">
    <property type="protein sequence ID" value="KAK1861294.1"/>
    <property type="molecule type" value="Genomic_DNA"/>
</dbReference>
<reference evidence="1" key="1">
    <citation type="submission" date="2019-11" db="EMBL/GenBank/DDBJ databases">
        <title>Nori genome reveals adaptations in red seaweeds to the harsh intertidal environment.</title>
        <authorList>
            <person name="Wang D."/>
            <person name="Mao Y."/>
        </authorList>
    </citation>
    <scope>NUCLEOTIDE SEQUENCE</scope>
    <source>
        <tissue evidence="1">Gametophyte</tissue>
    </source>
</reference>
<dbReference type="Proteomes" id="UP000798662">
    <property type="component" value="Chromosome 1"/>
</dbReference>
<name>A0ACC3BUA1_PYRYE</name>
<accession>A0ACC3BUA1</accession>
<evidence type="ECO:0000313" key="2">
    <source>
        <dbReference type="Proteomes" id="UP000798662"/>
    </source>
</evidence>
<organism evidence="1 2">
    <name type="scientific">Pyropia yezoensis</name>
    <name type="common">Susabi-nori</name>
    <name type="synonym">Porphyra yezoensis</name>
    <dbReference type="NCBI Taxonomy" id="2788"/>
    <lineage>
        <taxon>Eukaryota</taxon>
        <taxon>Rhodophyta</taxon>
        <taxon>Bangiophyceae</taxon>
        <taxon>Bangiales</taxon>
        <taxon>Bangiaceae</taxon>
        <taxon>Pyropia</taxon>
    </lineage>
</organism>
<proteinExistence type="predicted"/>
<comment type="caution">
    <text evidence="1">The sequence shown here is derived from an EMBL/GenBank/DDBJ whole genome shotgun (WGS) entry which is preliminary data.</text>
</comment>
<gene>
    <name evidence="1" type="ORF">I4F81_003878</name>
</gene>